<comment type="caution">
    <text evidence="1">The sequence shown here is derived from an EMBL/GenBank/DDBJ whole genome shotgun (WGS) entry which is preliminary data.</text>
</comment>
<name>A0AAV7W1V8_PLEWA</name>
<accession>A0AAV7W1V8</accession>
<proteinExistence type="predicted"/>
<gene>
    <name evidence="1" type="ORF">NDU88_003252</name>
</gene>
<organism evidence="1 2">
    <name type="scientific">Pleurodeles waltl</name>
    <name type="common">Iberian ribbed newt</name>
    <dbReference type="NCBI Taxonomy" id="8319"/>
    <lineage>
        <taxon>Eukaryota</taxon>
        <taxon>Metazoa</taxon>
        <taxon>Chordata</taxon>
        <taxon>Craniata</taxon>
        <taxon>Vertebrata</taxon>
        <taxon>Euteleostomi</taxon>
        <taxon>Amphibia</taxon>
        <taxon>Batrachia</taxon>
        <taxon>Caudata</taxon>
        <taxon>Salamandroidea</taxon>
        <taxon>Salamandridae</taxon>
        <taxon>Pleurodelinae</taxon>
        <taxon>Pleurodeles</taxon>
    </lineage>
</organism>
<reference evidence="1" key="1">
    <citation type="journal article" date="2022" name="bioRxiv">
        <title>Sequencing and chromosome-scale assembly of the giantPleurodeles waltlgenome.</title>
        <authorList>
            <person name="Brown T."/>
            <person name="Elewa A."/>
            <person name="Iarovenko S."/>
            <person name="Subramanian E."/>
            <person name="Araus A.J."/>
            <person name="Petzold A."/>
            <person name="Susuki M."/>
            <person name="Suzuki K.-i.T."/>
            <person name="Hayashi T."/>
            <person name="Toyoda A."/>
            <person name="Oliveira C."/>
            <person name="Osipova E."/>
            <person name="Leigh N.D."/>
            <person name="Simon A."/>
            <person name="Yun M.H."/>
        </authorList>
    </citation>
    <scope>NUCLEOTIDE SEQUENCE</scope>
    <source>
        <strain evidence="1">20211129_DDA</strain>
        <tissue evidence="1">Liver</tissue>
    </source>
</reference>
<evidence type="ECO:0000313" key="2">
    <source>
        <dbReference type="Proteomes" id="UP001066276"/>
    </source>
</evidence>
<dbReference type="AlphaFoldDB" id="A0AAV7W1V8"/>
<sequence>MRLKAGAYCVNMHPRPLAPTLEGPGGAVQCGDSRLRGRAELAPVSAPLQDESEWERCAPPELGVCAGRGRACLPPVSRGAAVSCLPQLAVWAEWRNRRAWRHFAVYSENNWHQQDIDIPKPESRSSVYLERLHTRNHRSIDPSIKPGSTTAIVPFC</sequence>
<dbReference type="Proteomes" id="UP001066276">
    <property type="component" value="Chromosome 1_2"/>
</dbReference>
<dbReference type="EMBL" id="JANPWB010000002">
    <property type="protein sequence ID" value="KAJ1207862.1"/>
    <property type="molecule type" value="Genomic_DNA"/>
</dbReference>
<keyword evidence="2" id="KW-1185">Reference proteome</keyword>
<protein>
    <submittedName>
        <fullName evidence="1">Uncharacterized protein</fullName>
    </submittedName>
</protein>
<evidence type="ECO:0000313" key="1">
    <source>
        <dbReference type="EMBL" id="KAJ1207862.1"/>
    </source>
</evidence>